<dbReference type="Proteomes" id="UP000190750">
    <property type="component" value="Unassembled WGS sequence"/>
</dbReference>
<accession>A0A1T1ANQ5</accession>
<dbReference type="OrthoDB" id="8583274at2"/>
<evidence type="ECO:0000313" key="1">
    <source>
        <dbReference type="EMBL" id="OOV05739.1"/>
    </source>
</evidence>
<reference evidence="1 2" key="1">
    <citation type="submission" date="2017-01" db="EMBL/GenBank/DDBJ databases">
        <title>Genome sequencing of Rhodoferax fermentans JCM 7819.</title>
        <authorList>
            <person name="Kim Y.J."/>
            <person name="Farh M.E.-A."/>
            <person name="Yang D.-C."/>
        </authorList>
    </citation>
    <scope>NUCLEOTIDE SEQUENCE [LARGE SCALE GENOMIC DNA]</scope>
    <source>
        <strain evidence="1 2">JCM 7819</strain>
    </source>
</reference>
<comment type="caution">
    <text evidence="1">The sequence shown here is derived from an EMBL/GenBank/DDBJ whole genome shotgun (WGS) entry which is preliminary data.</text>
</comment>
<dbReference type="RefSeq" id="WP_078363521.1">
    <property type="nucleotide sequence ID" value="NZ_MTJN01000002.1"/>
</dbReference>
<dbReference type="EMBL" id="MTJN01000002">
    <property type="protein sequence ID" value="OOV05739.1"/>
    <property type="molecule type" value="Genomic_DNA"/>
</dbReference>
<dbReference type="AlphaFoldDB" id="A0A1T1ANQ5"/>
<organism evidence="1 2">
    <name type="scientific">Rhodoferax fermentans</name>
    <dbReference type="NCBI Taxonomy" id="28066"/>
    <lineage>
        <taxon>Bacteria</taxon>
        <taxon>Pseudomonadati</taxon>
        <taxon>Pseudomonadota</taxon>
        <taxon>Betaproteobacteria</taxon>
        <taxon>Burkholderiales</taxon>
        <taxon>Comamonadaceae</taxon>
        <taxon>Rhodoferax</taxon>
    </lineage>
</organism>
<sequence>MKNTHDILDLRVPSGKTVLMQHLQTLVLRGNPHWIGGVISPAKLPALAAKLAARYPVQRDERGRTYDRSKGLASAHFVAFPAADGAIAWWVLTSDGLGGLADNKSPDAHVAKHALRANGHIEFDDYVLLYAHKKDARTVRDAKTGREKKIIKDCSTWTWKMTNRAYGQVMAAIENDVNALNFGRDDAKLEGLRGTLAYQRRRPLFSGVRSQVLQLHREADSQWGLVRKAWLARYTQFALKYGDNAGRLRSLKEITSQHLPKMGRFKVFGDITLGHLVRGDVPRGSAGN</sequence>
<proteinExistence type="predicted"/>
<evidence type="ECO:0000313" key="2">
    <source>
        <dbReference type="Proteomes" id="UP000190750"/>
    </source>
</evidence>
<gene>
    <name evidence="1" type="ORF">RF819_02600</name>
</gene>
<protein>
    <submittedName>
        <fullName evidence="1">Uncharacterized protein</fullName>
    </submittedName>
</protein>
<name>A0A1T1ANQ5_RHOFE</name>
<keyword evidence="2" id="KW-1185">Reference proteome</keyword>